<name>A0ABP8N1G6_9BACT</name>
<feature type="transmembrane region" description="Helical" evidence="1">
    <location>
        <begin position="325"/>
        <end position="342"/>
    </location>
</feature>
<gene>
    <name evidence="3" type="ORF">GCM10023156_36160</name>
</gene>
<dbReference type="InterPro" id="IPR002656">
    <property type="entry name" value="Acyl_transf_3_dom"/>
</dbReference>
<dbReference type="Pfam" id="PF01757">
    <property type="entry name" value="Acyl_transf_3"/>
    <property type="match status" value="1"/>
</dbReference>
<feature type="transmembrane region" description="Helical" evidence="1">
    <location>
        <begin position="61"/>
        <end position="81"/>
    </location>
</feature>
<feature type="transmembrane region" description="Helical" evidence="1">
    <location>
        <begin position="161"/>
        <end position="180"/>
    </location>
</feature>
<keyword evidence="1" id="KW-1133">Transmembrane helix</keyword>
<organism evidence="3 4">
    <name type="scientific">Novipirellula rosea</name>
    <dbReference type="NCBI Taxonomy" id="1031540"/>
    <lineage>
        <taxon>Bacteria</taxon>
        <taxon>Pseudomonadati</taxon>
        <taxon>Planctomycetota</taxon>
        <taxon>Planctomycetia</taxon>
        <taxon>Pirellulales</taxon>
        <taxon>Pirellulaceae</taxon>
        <taxon>Novipirellula</taxon>
    </lineage>
</organism>
<protein>
    <submittedName>
        <fullName evidence="3">Acyltransferase</fullName>
    </submittedName>
</protein>
<dbReference type="EMBL" id="BAABGA010000046">
    <property type="protein sequence ID" value="GAA4458271.1"/>
    <property type="molecule type" value="Genomic_DNA"/>
</dbReference>
<keyword evidence="3" id="KW-0012">Acyltransferase</keyword>
<dbReference type="GO" id="GO:0016746">
    <property type="term" value="F:acyltransferase activity"/>
    <property type="evidence" value="ECO:0007669"/>
    <property type="project" value="UniProtKB-KW"/>
</dbReference>
<reference evidence="4" key="1">
    <citation type="journal article" date="2019" name="Int. J. Syst. Evol. Microbiol.">
        <title>The Global Catalogue of Microorganisms (GCM) 10K type strain sequencing project: providing services to taxonomists for standard genome sequencing and annotation.</title>
        <authorList>
            <consortium name="The Broad Institute Genomics Platform"/>
            <consortium name="The Broad Institute Genome Sequencing Center for Infectious Disease"/>
            <person name="Wu L."/>
            <person name="Ma J."/>
        </authorList>
    </citation>
    <scope>NUCLEOTIDE SEQUENCE [LARGE SCALE GENOMIC DNA]</scope>
    <source>
        <strain evidence="4">JCM 17759</strain>
    </source>
</reference>
<dbReference type="PANTHER" id="PTHR23028:SF53">
    <property type="entry name" value="ACYL_TRANSF_3 DOMAIN-CONTAINING PROTEIN"/>
    <property type="match status" value="1"/>
</dbReference>
<evidence type="ECO:0000259" key="2">
    <source>
        <dbReference type="Pfam" id="PF01757"/>
    </source>
</evidence>
<keyword evidence="1" id="KW-0812">Transmembrane</keyword>
<dbReference type="RefSeq" id="WP_345324277.1">
    <property type="nucleotide sequence ID" value="NZ_BAABGA010000046.1"/>
</dbReference>
<dbReference type="InterPro" id="IPR050879">
    <property type="entry name" value="Acyltransferase_3"/>
</dbReference>
<evidence type="ECO:0000313" key="3">
    <source>
        <dbReference type="EMBL" id="GAA4458271.1"/>
    </source>
</evidence>
<dbReference type="PANTHER" id="PTHR23028">
    <property type="entry name" value="ACETYLTRANSFERASE"/>
    <property type="match status" value="1"/>
</dbReference>
<keyword evidence="1" id="KW-0472">Membrane</keyword>
<feature type="transmembrane region" description="Helical" evidence="1">
    <location>
        <begin position="102"/>
        <end position="119"/>
    </location>
</feature>
<dbReference type="Proteomes" id="UP001500840">
    <property type="component" value="Unassembled WGS sequence"/>
</dbReference>
<keyword evidence="4" id="KW-1185">Reference proteome</keyword>
<evidence type="ECO:0000256" key="1">
    <source>
        <dbReference type="SAM" id="Phobius"/>
    </source>
</evidence>
<proteinExistence type="predicted"/>
<feature type="domain" description="Acyltransferase 3" evidence="2">
    <location>
        <begin position="6"/>
        <end position="338"/>
    </location>
</feature>
<comment type="caution">
    <text evidence="3">The sequence shown here is derived from an EMBL/GenBank/DDBJ whole genome shotgun (WGS) entry which is preliminary data.</text>
</comment>
<sequence length="376" mass="43199">MPDRLRSLDVARGIAALAVVFWHWQHFFMDVNPLGHDNNLAAFNAASQPLYSWFSGFYDHGYRAVMFFFVLSGFVFFWLYSDSISQRRCSLQKFAVLRFARLYPLHLVTLLIVALLQWYCREHWESDFAYSFNDGYHFGLHLIGISYWGFESGYSYNAPTWSVSLELGLYAIFFLVAYLGHTTWRKTLGIAAIALLLERLHLGGRWAEPVGAFFLGGLTYYGSMQYLKRRTNRSDAVLYVATLLVWVGFSITGKFVFRTPVFPLTILTLIVTEIRFSKLFQPLAWIGDITYSTYLLHFPLQLVFVITAIELGFDSGIFYHPASLLIYLAILIPGSWLTFHYFERPLQTWLRGALMSKPISRPAERPTAPLADVSAT</sequence>
<feature type="transmembrane region" description="Helical" evidence="1">
    <location>
        <begin position="294"/>
        <end position="313"/>
    </location>
</feature>
<feature type="transmembrane region" description="Helical" evidence="1">
    <location>
        <begin position="236"/>
        <end position="257"/>
    </location>
</feature>
<accession>A0ABP8N1G6</accession>
<feature type="transmembrane region" description="Helical" evidence="1">
    <location>
        <begin position="7"/>
        <end position="24"/>
    </location>
</feature>
<evidence type="ECO:0000313" key="4">
    <source>
        <dbReference type="Proteomes" id="UP001500840"/>
    </source>
</evidence>
<keyword evidence="3" id="KW-0808">Transferase</keyword>